<dbReference type="InterPro" id="IPR012786">
    <property type="entry name" value="Protocat_dOase_a"/>
</dbReference>
<feature type="domain" description="Intradiol ring-cleavage dioxygenases" evidence="5">
    <location>
        <begin position="66"/>
        <end position="94"/>
    </location>
</feature>
<evidence type="ECO:0000313" key="6">
    <source>
        <dbReference type="EMBL" id="KKB62339.1"/>
    </source>
</evidence>
<reference evidence="6 7" key="1">
    <citation type="submission" date="2015-03" db="EMBL/GenBank/DDBJ databases">
        <title>Draft Genome Sequence of Burkholderia andropogonis type strain ICMP2807, isolated from Sorghum bicolor.</title>
        <authorList>
            <person name="Lopes-Santos L."/>
            <person name="Castro D.B."/>
            <person name="Ottoboni L.M."/>
            <person name="Park D."/>
            <person name="Weirc B.S."/>
            <person name="Destefano S.A."/>
        </authorList>
    </citation>
    <scope>NUCLEOTIDE SEQUENCE [LARGE SCALE GENOMIC DNA]</scope>
    <source>
        <strain evidence="6 7">ICMP2807</strain>
    </source>
</reference>
<evidence type="ECO:0000256" key="2">
    <source>
        <dbReference type="ARBA" id="ARBA00022964"/>
    </source>
</evidence>
<evidence type="ECO:0000256" key="1">
    <source>
        <dbReference type="ARBA" id="ARBA00007825"/>
    </source>
</evidence>
<feature type="compositionally biased region" description="Polar residues" evidence="4">
    <location>
        <begin position="1"/>
        <end position="14"/>
    </location>
</feature>
<dbReference type="EMBL" id="LAQU01000021">
    <property type="protein sequence ID" value="KKB62339.1"/>
    <property type="molecule type" value="Genomic_DNA"/>
</dbReference>
<evidence type="ECO:0000256" key="4">
    <source>
        <dbReference type="SAM" id="MobiDB-lite"/>
    </source>
</evidence>
<dbReference type="Gene3D" id="2.60.130.10">
    <property type="entry name" value="Aromatic compound dioxygenase"/>
    <property type="match status" value="1"/>
</dbReference>
<evidence type="ECO:0000259" key="5">
    <source>
        <dbReference type="PROSITE" id="PS00083"/>
    </source>
</evidence>
<dbReference type="NCBIfam" id="TIGR02423">
    <property type="entry name" value="protocat_alph"/>
    <property type="match status" value="1"/>
</dbReference>
<dbReference type="GO" id="GO:0008199">
    <property type="term" value="F:ferric iron binding"/>
    <property type="evidence" value="ECO:0007669"/>
    <property type="project" value="InterPro"/>
</dbReference>
<dbReference type="PANTHER" id="PTHR33711:SF9">
    <property type="entry name" value="PROTOCATECHUATE 3,4-DIOXYGENASE ALPHA CHAIN"/>
    <property type="match status" value="1"/>
</dbReference>
<keyword evidence="3" id="KW-0560">Oxidoreductase</keyword>
<evidence type="ECO:0000256" key="3">
    <source>
        <dbReference type="ARBA" id="ARBA00023002"/>
    </source>
</evidence>
<feature type="region of interest" description="Disordered" evidence="4">
    <location>
        <begin position="1"/>
        <end position="25"/>
    </location>
</feature>
<dbReference type="InterPro" id="IPR000627">
    <property type="entry name" value="Intradiol_dOase_C"/>
</dbReference>
<evidence type="ECO:0000313" key="7">
    <source>
        <dbReference type="Proteomes" id="UP000033618"/>
    </source>
</evidence>
<dbReference type="OrthoDB" id="9805815at2"/>
<dbReference type="SUPFAM" id="SSF49482">
    <property type="entry name" value="Aromatic compound dioxygenase"/>
    <property type="match status" value="1"/>
</dbReference>
<dbReference type="AlphaFoldDB" id="A0A0F5JXG8"/>
<dbReference type="PATRIC" id="fig|28092.6.peg.4212"/>
<dbReference type="PROSITE" id="PS00083">
    <property type="entry name" value="INTRADIOL_DIOXYGENAS"/>
    <property type="match status" value="1"/>
</dbReference>
<dbReference type="Proteomes" id="UP000033618">
    <property type="component" value="Unassembled WGS sequence"/>
</dbReference>
<gene>
    <name evidence="6" type="ORF">WM40_17915</name>
</gene>
<comment type="similarity">
    <text evidence="1">Belongs to the intradiol ring-cleavage dioxygenase family.</text>
</comment>
<dbReference type="CDD" id="cd03463">
    <property type="entry name" value="3_4-PCD_alpha"/>
    <property type="match status" value="1"/>
</dbReference>
<protein>
    <submittedName>
        <fullName evidence="6">Protocatechuate 3,4-dioxygenase</fullName>
    </submittedName>
</protein>
<dbReference type="RefSeq" id="WP_024904576.1">
    <property type="nucleotide sequence ID" value="NZ_CADFGU010000009.1"/>
</dbReference>
<organism evidence="6 7">
    <name type="scientific">Robbsia andropogonis</name>
    <dbReference type="NCBI Taxonomy" id="28092"/>
    <lineage>
        <taxon>Bacteria</taxon>
        <taxon>Pseudomonadati</taxon>
        <taxon>Pseudomonadota</taxon>
        <taxon>Betaproteobacteria</taxon>
        <taxon>Burkholderiales</taxon>
        <taxon>Burkholderiaceae</taxon>
        <taxon>Robbsia</taxon>
    </lineage>
</organism>
<keyword evidence="7" id="KW-1185">Reference proteome</keyword>
<dbReference type="InterPro" id="IPR015889">
    <property type="entry name" value="Intradiol_dOase_core"/>
</dbReference>
<sequence length="213" mass="23045">MTTTTQNATSAKHSTTSDHPLKQTPSQTVGPYFAYGLTPTQYNYGFESLFTPVIAQPEAKGEHITITGQVFDANGVPIADALLEFLQPNSEGRYIGTPQEAAETGFSGFGRVGTGTDPKARYTIDTLKPGVAVAGDAPHINVIVLMRGLLVHAFTRIYFDDEAAANSNDPVLSTVPAERRATLIAKREPISGKKTYRFDVRMQGDGETVFFDL</sequence>
<proteinExistence type="inferred from homology"/>
<dbReference type="Pfam" id="PF00775">
    <property type="entry name" value="Dioxygenase_C"/>
    <property type="match status" value="1"/>
</dbReference>
<name>A0A0F5JXG8_9BURK</name>
<comment type="caution">
    <text evidence="6">The sequence shown here is derived from an EMBL/GenBank/DDBJ whole genome shotgun (WGS) entry which is preliminary data.</text>
</comment>
<dbReference type="GO" id="GO:0018578">
    <property type="term" value="F:protocatechuate 3,4-dioxygenase activity"/>
    <property type="evidence" value="ECO:0007669"/>
    <property type="project" value="InterPro"/>
</dbReference>
<keyword evidence="2 6" id="KW-0223">Dioxygenase</keyword>
<dbReference type="PANTHER" id="PTHR33711">
    <property type="entry name" value="DIOXYGENASE, PUTATIVE (AFU_ORTHOLOGUE AFUA_2G02910)-RELATED"/>
    <property type="match status" value="1"/>
</dbReference>
<accession>A0A0F5JXG8</accession>
<dbReference type="STRING" id="28092.WM40_17915"/>
<dbReference type="InterPro" id="IPR050770">
    <property type="entry name" value="Intradiol_RC_Dioxygenase"/>
</dbReference>